<keyword evidence="2" id="KW-0503">Monooxygenase</keyword>
<comment type="caution">
    <text evidence="2">The sequence shown here is derived from an EMBL/GenBank/DDBJ whole genome shotgun (WGS) entry which is preliminary data.</text>
</comment>
<name>A0ABU7MAE3_9ACTN</name>
<dbReference type="Pfam" id="PF03992">
    <property type="entry name" value="ABM"/>
    <property type="match status" value="1"/>
</dbReference>
<feature type="domain" description="ABM" evidence="1">
    <location>
        <begin position="9"/>
        <end position="79"/>
    </location>
</feature>
<evidence type="ECO:0000259" key="1">
    <source>
        <dbReference type="Pfam" id="PF03992"/>
    </source>
</evidence>
<dbReference type="InterPro" id="IPR007138">
    <property type="entry name" value="ABM_dom"/>
</dbReference>
<gene>
    <name evidence="2" type="ORF">VZC37_04920</name>
</gene>
<sequence length="100" mass="11425">MKDGQVWEIVSLAIHEAELTEFEHGVRDALDVLRGSPGCFEAHYLAGIETPARPHFLIRWGSVAEHLEFRESERFAAYRSPIERCFEEAPSFAHFHVSAE</sequence>
<keyword evidence="2" id="KW-0560">Oxidoreductase</keyword>
<dbReference type="EMBL" id="JAZDUF010000001">
    <property type="protein sequence ID" value="MEE3849661.1"/>
    <property type="molecule type" value="Genomic_DNA"/>
</dbReference>
<evidence type="ECO:0000313" key="3">
    <source>
        <dbReference type="Proteomes" id="UP001347146"/>
    </source>
</evidence>
<reference evidence="2 3" key="1">
    <citation type="submission" date="2024-01" db="EMBL/GenBank/DDBJ databases">
        <title>Draft genome sequence of Gordonia sp. LSe1-13.</title>
        <authorList>
            <person name="Suphannarot A."/>
            <person name="Mingma R."/>
        </authorList>
    </citation>
    <scope>NUCLEOTIDE SEQUENCE [LARGE SCALE GENOMIC DNA]</scope>
    <source>
        <strain evidence="2 3">LSe1-13</strain>
    </source>
</reference>
<dbReference type="Proteomes" id="UP001347146">
    <property type="component" value="Unassembled WGS sequence"/>
</dbReference>
<dbReference type="GO" id="GO:0004497">
    <property type="term" value="F:monooxygenase activity"/>
    <property type="evidence" value="ECO:0007669"/>
    <property type="project" value="UniProtKB-KW"/>
</dbReference>
<organism evidence="2 3">
    <name type="scientific">Gordonia sesuvii</name>
    <dbReference type="NCBI Taxonomy" id="3116777"/>
    <lineage>
        <taxon>Bacteria</taxon>
        <taxon>Bacillati</taxon>
        <taxon>Actinomycetota</taxon>
        <taxon>Actinomycetes</taxon>
        <taxon>Mycobacteriales</taxon>
        <taxon>Gordoniaceae</taxon>
        <taxon>Gordonia</taxon>
    </lineage>
</organism>
<evidence type="ECO:0000313" key="2">
    <source>
        <dbReference type="EMBL" id="MEE3849661.1"/>
    </source>
</evidence>
<dbReference type="SUPFAM" id="SSF54909">
    <property type="entry name" value="Dimeric alpha+beta barrel"/>
    <property type="match status" value="1"/>
</dbReference>
<proteinExistence type="predicted"/>
<protein>
    <submittedName>
        <fullName evidence="2">Antibiotic biosynthesis monooxygenase</fullName>
    </submittedName>
</protein>
<dbReference type="Gene3D" id="3.30.70.100">
    <property type="match status" value="1"/>
</dbReference>
<dbReference type="RefSeq" id="WP_330431284.1">
    <property type="nucleotide sequence ID" value="NZ_JAZDUF010000001.1"/>
</dbReference>
<accession>A0ABU7MAE3</accession>
<keyword evidence="3" id="KW-1185">Reference proteome</keyword>
<dbReference type="InterPro" id="IPR011008">
    <property type="entry name" value="Dimeric_a/b-barrel"/>
</dbReference>